<dbReference type="Proteomes" id="UP000886998">
    <property type="component" value="Unassembled WGS sequence"/>
</dbReference>
<dbReference type="EMBL" id="BMAV01022421">
    <property type="protein sequence ID" value="GFY77334.1"/>
    <property type="molecule type" value="Genomic_DNA"/>
</dbReference>
<reference evidence="2" key="1">
    <citation type="submission" date="2020-08" db="EMBL/GenBank/DDBJ databases">
        <title>Multicomponent nature underlies the extraordinary mechanical properties of spider dragline silk.</title>
        <authorList>
            <person name="Kono N."/>
            <person name="Nakamura H."/>
            <person name="Mori M."/>
            <person name="Yoshida Y."/>
            <person name="Ohtoshi R."/>
            <person name="Malay A.D."/>
            <person name="Moran D.A.P."/>
            <person name="Tomita M."/>
            <person name="Numata K."/>
            <person name="Arakawa K."/>
        </authorList>
    </citation>
    <scope>NUCLEOTIDE SEQUENCE</scope>
</reference>
<gene>
    <name evidence="2" type="ORF">TNIN_12521</name>
</gene>
<name>A0A8X6YT76_9ARAC</name>
<feature type="signal peptide" evidence="1">
    <location>
        <begin position="1"/>
        <end position="16"/>
    </location>
</feature>
<dbReference type="AlphaFoldDB" id="A0A8X6YT76"/>
<evidence type="ECO:0000313" key="2">
    <source>
        <dbReference type="EMBL" id="GFY77334.1"/>
    </source>
</evidence>
<comment type="caution">
    <text evidence="2">The sequence shown here is derived from an EMBL/GenBank/DDBJ whole genome shotgun (WGS) entry which is preliminary data.</text>
</comment>
<keyword evidence="3" id="KW-1185">Reference proteome</keyword>
<evidence type="ECO:0000313" key="3">
    <source>
        <dbReference type="Proteomes" id="UP000886998"/>
    </source>
</evidence>
<organism evidence="2 3">
    <name type="scientific">Trichonephila inaurata madagascariensis</name>
    <dbReference type="NCBI Taxonomy" id="2747483"/>
    <lineage>
        <taxon>Eukaryota</taxon>
        <taxon>Metazoa</taxon>
        <taxon>Ecdysozoa</taxon>
        <taxon>Arthropoda</taxon>
        <taxon>Chelicerata</taxon>
        <taxon>Arachnida</taxon>
        <taxon>Araneae</taxon>
        <taxon>Araneomorphae</taxon>
        <taxon>Entelegynae</taxon>
        <taxon>Araneoidea</taxon>
        <taxon>Nephilidae</taxon>
        <taxon>Trichonephila</taxon>
        <taxon>Trichonephila inaurata</taxon>
    </lineage>
</organism>
<sequence>MSLFIYFLEGFLFVLQLPAFSSFPRAFSRIVALPCDSTGNLLFCAGGGNDGDSPLPLALLVEQTTGVGMSRAPLVEATAVSLREPPEIPNACLLAIRLLVGYRDKSQ</sequence>
<keyword evidence="1" id="KW-0732">Signal</keyword>
<evidence type="ECO:0008006" key="4">
    <source>
        <dbReference type="Google" id="ProtNLM"/>
    </source>
</evidence>
<accession>A0A8X6YT76</accession>
<proteinExistence type="predicted"/>
<feature type="chain" id="PRO_5036485184" description="Secreted protein" evidence="1">
    <location>
        <begin position="17"/>
        <end position="107"/>
    </location>
</feature>
<evidence type="ECO:0000256" key="1">
    <source>
        <dbReference type="SAM" id="SignalP"/>
    </source>
</evidence>
<protein>
    <recommendedName>
        <fullName evidence="4">Secreted protein</fullName>
    </recommendedName>
</protein>